<dbReference type="EMBL" id="JAOPKD010000008">
    <property type="protein sequence ID" value="MCU4727245.1"/>
    <property type="molecule type" value="Genomic_DNA"/>
</dbReference>
<dbReference type="Proteomes" id="UP001208186">
    <property type="component" value="Unassembled WGS sequence"/>
</dbReference>
<keyword evidence="1" id="KW-0472">Membrane</keyword>
<keyword evidence="4" id="KW-1185">Reference proteome</keyword>
<dbReference type="AlphaFoldDB" id="A0AAE3LFD4"/>
<dbReference type="EMBL" id="JAOPKC010000009">
    <property type="protein sequence ID" value="MCU4718307.1"/>
    <property type="molecule type" value="Genomic_DNA"/>
</dbReference>
<reference evidence="3" key="1">
    <citation type="submission" date="2023-02" db="EMBL/GenBank/DDBJ databases">
        <title>Enrichment on poylsaccharides allowed isolation of novel metabolic and taxonomic groups of Haloarchaea.</title>
        <authorList>
            <person name="Sorokin D.Y."/>
            <person name="Elcheninov A.G."/>
            <person name="Khizhniak T.V."/>
            <person name="Kolganova T.V."/>
            <person name="Kublanov I.V."/>
        </authorList>
    </citation>
    <scope>NUCLEOTIDE SEQUENCE</scope>
    <source>
        <strain evidence="2 4">HArc-curdl5-1</strain>
        <strain evidence="3">HArc-curdl7</strain>
    </source>
</reference>
<dbReference type="InterPro" id="IPR040493">
    <property type="entry name" value="DUF5518"/>
</dbReference>
<sequence>MGKGDTVLNAVIGAVVTVVTTFIPFSPVLGGAVAGYLQKEDSSTALKVGALSGAIAMLPFLLVVALLAGGLPFLPVFFDVPGAFAGIVVVFVIFAILASAVYVVGLSALGGYLGWYVESETDL</sequence>
<feature type="transmembrane region" description="Helical" evidence="1">
    <location>
        <begin position="83"/>
        <end position="104"/>
    </location>
</feature>
<keyword evidence="1" id="KW-1133">Transmembrane helix</keyword>
<evidence type="ECO:0000313" key="4">
    <source>
        <dbReference type="Proteomes" id="UP001208186"/>
    </source>
</evidence>
<comment type="caution">
    <text evidence="3">The sequence shown here is derived from an EMBL/GenBank/DDBJ whole genome shotgun (WGS) entry which is preliminary data.</text>
</comment>
<gene>
    <name evidence="3" type="ORF">OB914_09720</name>
    <name evidence="2" type="ORF">OB916_09560</name>
</gene>
<dbReference type="RefSeq" id="WP_315909065.1">
    <property type="nucleotide sequence ID" value="NZ_JAOPKC010000009.1"/>
</dbReference>
<accession>A0AAE3LFD4</accession>
<evidence type="ECO:0000313" key="5">
    <source>
        <dbReference type="Proteomes" id="UP001209746"/>
    </source>
</evidence>
<evidence type="ECO:0000313" key="2">
    <source>
        <dbReference type="EMBL" id="MCU4718307.1"/>
    </source>
</evidence>
<feature type="transmembrane region" description="Helical" evidence="1">
    <location>
        <begin position="12"/>
        <end position="37"/>
    </location>
</feature>
<dbReference type="Pfam" id="PF17647">
    <property type="entry name" value="DUF5518"/>
    <property type="match status" value="1"/>
</dbReference>
<organism evidence="3 5">
    <name type="scientific">Halapricum hydrolyticum</name>
    <dbReference type="NCBI Taxonomy" id="2979991"/>
    <lineage>
        <taxon>Archaea</taxon>
        <taxon>Methanobacteriati</taxon>
        <taxon>Methanobacteriota</taxon>
        <taxon>Stenosarchaea group</taxon>
        <taxon>Halobacteria</taxon>
        <taxon>Halobacteriales</taxon>
        <taxon>Haloarculaceae</taxon>
        <taxon>Halapricum</taxon>
    </lineage>
</organism>
<keyword evidence="1" id="KW-0812">Transmembrane</keyword>
<name>A0AAE3LFD4_9EURY</name>
<evidence type="ECO:0000313" key="3">
    <source>
        <dbReference type="EMBL" id="MCU4727245.1"/>
    </source>
</evidence>
<dbReference type="Proteomes" id="UP001209746">
    <property type="component" value="Unassembled WGS sequence"/>
</dbReference>
<proteinExistence type="predicted"/>
<evidence type="ECO:0000256" key="1">
    <source>
        <dbReference type="SAM" id="Phobius"/>
    </source>
</evidence>
<feature type="transmembrane region" description="Helical" evidence="1">
    <location>
        <begin position="49"/>
        <end position="71"/>
    </location>
</feature>
<protein>
    <submittedName>
        <fullName evidence="3">DUF5518 domain-containing protein</fullName>
    </submittedName>
</protein>